<dbReference type="OrthoDB" id="5868066at2759"/>
<proteinExistence type="predicted"/>
<dbReference type="STRING" id="29170.A0A368GKH7"/>
<sequence>MWANRKSNENIDTVLAVLHALAELLSYRCNKSVRRSILMEFFRCMAVHGIPFRYLLESRASKYLAREEYNEKYPPSMNIKQFFCDLSKLEYGLRSSIWSFHTIQMGTAAPQMRSPLVQRRSSLQSLRYQLCMASRKLNYRAVVAQLGNSEVVRMTSETIEKRIQGWREINYQVQKMIYFDSPVAFFMILQSTLAMKHRGHGTEQFSKNVDSPNSLFSCSGVVRFPLKNSVFCMMHLFKWVIGWLC</sequence>
<evidence type="ECO:0000313" key="1">
    <source>
        <dbReference type="EMBL" id="RCN44881.1"/>
    </source>
</evidence>
<protein>
    <submittedName>
        <fullName evidence="1">Uncharacterized protein</fullName>
    </submittedName>
</protein>
<keyword evidence="2" id="KW-1185">Reference proteome</keyword>
<name>A0A368GKH7_ANCCA</name>
<organism evidence="1 2">
    <name type="scientific">Ancylostoma caninum</name>
    <name type="common">Dog hookworm</name>
    <dbReference type="NCBI Taxonomy" id="29170"/>
    <lineage>
        <taxon>Eukaryota</taxon>
        <taxon>Metazoa</taxon>
        <taxon>Ecdysozoa</taxon>
        <taxon>Nematoda</taxon>
        <taxon>Chromadorea</taxon>
        <taxon>Rhabditida</taxon>
        <taxon>Rhabditina</taxon>
        <taxon>Rhabditomorpha</taxon>
        <taxon>Strongyloidea</taxon>
        <taxon>Ancylostomatidae</taxon>
        <taxon>Ancylostomatinae</taxon>
        <taxon>Ancylostoma</taxon>
    </lineage>
</organism>
<reference evidence="1 2" key="1">
    <citation type="submission" date="2014-10" db="EMBL/GenBank/DDBJ databases">
        <title>Draft genome of the hookworm Ancylostoma caninum.</title>
        <authorList>
            <person name="Mitreva M."/>
        </authorList>
    </citation>
    <scope>NUCLEOTIDE SEQUENCE [LARGE SCALE GENOMIC DNA]</scope>
    <source>
        <strain evidence="1 2">Baltimore</strain>
    </source>
</reference>
<dbReference type="Proteomes" id="UP000252519">
    <property type="component" value="Unassembled WGS sequence"/>
</dbReference>
<dbReference type="EMBL" id="JOJR01000117">
    <property type="protein sequence ID" value="RCN44881.1"/>
    <property type="molecule type" value="Genomic_DNA"/>
</dbReference>
<comment type="caution">
    <text evidence="1">The sequence shown here is derived from an EMBL/GenBank/DDBJ whole genome shotgun (WGS) entry which is preliminary data.</text>
</comment>
<gene>
    <name evidence="1" type="ORF">ANCCAN_09077</name>
</gene>
<accession>A0A368GKH7</accession>
<evidence type="ECO:0000313" key="2">
    <source>
        <dbReference type="Proteomes" id="UP000252519"/>
    </source>
</evidence>
<dbReference type="AlphaFoldDB" id="A0A368GKH7"/>